<evidence type="ECO:0000313" key="2">
    <source>
        <dbReference type="Proteomes" id="UP000006906"/>
    </source>
</evidence>
<gene>
    <name evidence="1" type="ORF">CHLRE_06g276750v5</name>
</gene>
<dbReference type="GeneID" id="5716268"/>
<dbReference type="ExpressionAtlas" id="A0A2K3DNQ0">
    <property type="expression patterns" value="baseline and differential"/>
</dbReference>
<dbReference type="EMBL" id="CM008967">
    <property type="protein sequence ID" value="PNW82165.1"/>
    <property type="molecule type" value="Genomic_DNA"/>
</dbReference>
<name>A0A2K3DNQ0_CHLRE</name>
<dbReference type="PaxDb" id="3055-EDO96245"/>
<dbReference type="OrthoDB" id="527921at2759"/>
<accession>A0A2K3DNQ0</accession>
<keyword evidence="2" id="KW-1185">Reference proteome</keyword>
<protein>
    <submittedName>
        <fullName evidence="1">Uncharacterized protein</fullName>
    </submittedName>
</protein>
<reference evidence="1 2" key="1">
    <citation type="journal article" date="2007" name="Science">
        <title>The Chlamydomonas genome reveals the evolution of key animal and plant functions.</title>
        <authorList>
            <person name="Merchant S.S."/>
            <person name="Prochnik S.E."/>
            <person name="Vallon O."/>
            <person name="Harris E.H."/>
            <person name="Karpowicz S.J."/>
            <person name="Witman G.B."/>
            <person name="Terry A."/>
            <person name="Salamov A."/>
            <person name="Fritz-Laylin L.K."/>
            <person name="Marechal-Drouard L."/>
            <person name="Marshall W.F."/>
            <person name="Qu L.H."/>
            <person name="Nelson D.R."/>
            <person name="Sanderfoot A.A."/>
            <person name="Spalding M.H."/>
            <person name="Kapitonov V.V."/>
            <person name="Ren Q."/>
            <person name="Ferris P."/>
            <person name="Lindquist E."/>
            <person name="Shapiro H."/>
            <person name="Lucas S.M."/>
            <person name="Grimwood J."/>
            <person name="Schmutz J."/>
            <person name="Cardol P."/>
            <person name="Cerutti H."/>
            <person name="Chanfreau G."/>
            <person name="Chen C.L."/>
            <person name="Cognat V."/>
            <person name="Croft M.T."/>
            <person name="Dent R."/>
            <person name="Dutcher S."/>
            <person name="Fernandez E."/>
            <person name="Fukuzawa H."/>
            <person name="Gonzalez-Ballester D."/>
            <person name="Gonzalez-Halphen D."/>
            <person name="Hallmann A."/>
            <person name="Hanikenne M."/>
            <person name="Hippler M."/>
            <person name="Inwood W."/>
            <person name="Jabbari K."/>
            <person name="Kalanon M."/>
            <person name="Kuras R."/>
            <person name="Lefebvre P.A."/>
            <person name="Lemaire S.D."/>
            <person name="Lobanov A.V."/>
            <person name="Lohr M."/>
            <person name="Manuell A."/>
            <person name="Meier I."/>
            <person name="Mets L."/>
            <person name="Mittag M."/>
            <person name="Mittelmeier T."/>
            <person name="Moroney J.V."/>
            <person name="Moseley J."/>
            <person name="Napoli C."/>
            <person name="Nedelcu A.M."/>
            <person name="Niyogi K."/>
            <person name="Novoselov S.V."/>
            <person name="Paulsen I.T."/>
            <person name="Pazour G."/>
            <person name="Purton S."/>
            <person name="Ral J.P."/>
            <person name="Riano-Pachon D.M."/>
            <person name="Riekhof W."/>
            <person name="Rymarquis L."/>
            <person name="Schroda M."/>
            <person name="Stern D."/>
            <person name="Umen J."/>
            <person name="Willows R."/>
            <person name="Wilson N."/>
            <person name="Zimmer S.L."/>
            <person name="Allmer J."/>
            <person name="Balk J."/>
            <person name="Bisova K."/>
            <person name="Chen C.J."/>
            <person name="Elias M."/>
            <person name="Gendler K."/>
            <person name="Hauser C."/>
            <person name="Lamb M.R."/>
            <person name="Ledford H."/>
            <person name="Long J.C."/>
            <person name="Minagawa J."/>
            <person name="Page M.D."/>
            <person name="Pan J."/>
            <person name="Pootakham W."/>
            <person name="Roje S."/>
            <person name="Rose A."/>
            <person name="Stahlberg E."/>
            <person name="Terauchi A.M."/>
            <person name="Yang P."/>
            <person name="Ball S."/>
            <person name="Bowler C."/>
            <person name="Dieckmann C.L."/>
            <person name="Gladyshev V.N."/>
            <person name="Green P."/>
            <person name="Jorgensen R."/>
            <person name="Mayfield S."/>
            <person name="Mueller-Roeber B."/>
            <person name="Rajamani S."/>
            <person name="Sayre R.T."/>
            <person name="Brokstein P."/>
            <person name="Dubchak I."/>
            <person name="Goodstein D."/>
            <person name="Hornick L."/>
            <person name="Huang Y.W."/>
            <person name="Jhaveri J."/>
            <person name="Luo Y."/>
            <person name="Martinez D."/>
            <person name="Ngau W.C."/>
            <person name="Otillar B."/>
            <person name="Poliakov A."/>
            <person name="Porter A."/>
            <person name="Szajkowski L."/>
            <person name="Werner G."/>
            <person name="Zhou K."/>
            <person name="Grigoriev I.V."/>
            <person name="Rokhsar D.S."/>
            <person name="Grossman A.R."/>
        </authorList>
    </citation>
    <scope>NUCLEOTIDE SEQUENCE [LARGE SCALE GENOMIC DNA]</scope>
    <source>
        <strain evidence="2">CC-503</strain>
    </source>
</reference>
<dbReference type="AlphaFoldDB" id="A0A2K3DNQ0"/>
<dbReference type="Proteomes" id="UP000006906">
    <property type="component" value="Chromosome 6"/>
</dbReference>
<dbReference type="InParanoid" id="A0A2K3DNQ0"/>
<sequence>MSQQELSQTHEAIRREQIETLEKLRSARARLGVCNTALVEVLGQLTGAGRAVAGDLRGMRQDMDAAYAALRLVERSLPPPRPDSDAITPATAATVACAAVTIIIPAPAAAPMPAAAVIPDPAAITATHRDG</sequence>
<dbReference type="RefSeq" id="XP_042923730.1">
    <property type="nucleotide sequence ID" value="XM_043063024.1"/>
</dbReference>
<proteinExistence type="predicted"/>
<evidence type="ECO:0000313" key="1">
    <source>
        <dbReference type="EMBL" id="PNW82165.1"/>
    </source>
</evidence>
<dbReference type="KEGG" id="cre:CHLRE_06g276750v5"/>
<dbReference type="Gramene" id="PNW82165">
    <property type="protein sequence ID" value="PNW82165"/>
    <property type="gene ID" value="CHLRE_06g276750v5"/>
</dbReference>
<organism evidence="1 2">
    <name type="scientific">Chlamydomonas reinhardtii</name>
    <name type="common">Chlamydomonas smithii</name>
    <dbReference type="NCBI Taxonomy" id="3055"/>
    <lineage>
        <taxon>Eukaryota</taxon>
        <taxon>Viridiplantae</taxon>
        <taxon>Chlorophyta</taxon>
        <taxon>core chlorophytes</taxon>
        <taxon>Chlorophyceae</taxon>
        <taxon>CS clade</taxon>
        <taxon>Chlamydomonadales</taxon>
        <taxon>Chlamydomonadaceae</taxon>
        <taxon>Chlamydomonas</taxon>
    </lineage>
</organism>